<evidence type="ECO:0000313" key="1">
    <source>
        <dbReference type="EMBL" id="MCQ5343064.1"/>
    </source>
</evidence>
<dbReference type="EMBL" id="JANGEW010000015">
    <property type="protein sequence ID" value="MCQ5343064.1"/>
    <property type="molecule type" value="Genomic_DNA"/>
</dbReference>
<dbReference type="Proteomes" id="UP001206692">
    <property type="component" value="Unassembled WGS sequence"/>
</dbReference>
<keyword evidence="2" id="KW-1185">Reference proteome</keyword>
<sequence>MANICYTQYRFEGPEGEIRNIGKHFLQAFSRHSYDEADEETKRFVDREFYEQHLNNIIEVLYPDCDCGCRGAIRGKITEESYRSLGDGQLVLSFEAESSYVPIHALWDAVLAEWAPNSRYYYYAEEMRLEGLWTNDVYRKYFPWDYVIFASIKKNIPESIYDFLTKTAVYREREDQYGYHVSYWTREEMREALLKLLPYPEWSTEDLIYVARDELERFAEGDKDLWIFILPIRHCAEDAPGFFSQEESECTSSEPETEGE</sequence>
<proteinExistence type="predicted"/>
<evidence type="ECO:0008006" key="3">
    <source>
        <dbReference type="Google" id="ProtNLM"/>
    </source>
</evidence>
<name>A0ABT1ST70_9FIRM</name>
<protein>
    <recommendedName>
        <fullName evidence="3">Barstar (barnase inhibitor) domain-containing protein</fullName>
    </recommendedName>
</protein>
<organism evidence="1 2">
    <name type="scientific">Megasphaera massiliensis</name>
    <dbReference type="NCBI Taxonomy" id="1232428"/>
    <lineage>
        <taxon>Bacteria</taxon>
        <taxon>Bacillati</taxon>
        <taxon>Bacillota</taxon>
        <taxon>Negativicutes</taxon>
        <taxon>Veillonellales</taxon>
        <taxon>Veillonellaceae</taxon>
        <taxon>Megasphaera</taxon>
    </lineage>
</organism>
<gene>
    <name evidence="1" type="ORF">NE675_08530</name>
</gene>
<dbReference type="RefSeq" id="WP_062412428.1">
    <property type="nucleotide sequence ID" value="NZ_JAJCIO010000006.1"/>
</dbReference>
<evidence type="ECO:0000313" key="2">
    <source>
        <dbReference type="Proteomes" id="UP001206692"/>
    </source>
</evidence>
<accession>A0ABT1ST70</accession>
<reference evidence="1 2" key="1">
    <citation type="submission" date="2022-06" db="EMBL/GenBank/DDBJ databases">
        <title>Isolation of gut microbiota from human fecal samples.</title>
        <authorList>
            <person name="Pamer E.G."/>
            <person name="Barat B."/>
            <person name="Waligurski E."/>
            <person name="Medina S."/>
            <person name="Paddock L."/>
            <person name="Mostad J."/>
        </authorList>
    </citation>
    <scope>NUCLEOTIDE SEQUENCE [LARGE SCALE GENOMIC DNA]</scope>
    <source>
        <strain evidence="1 2">DFI.1.1</strain>
    </source>
</reference>
<comment type="caution">
    <text evidence="1">The sequence shown here is derived from an EMBL/GenBank/DDBJ whole genome shotgun (WGS) entry which is preliminary data.</text>
</comment>